<dbReference type="InterPro" id="IPR043519">
    <property type="entry name" value="NT_sf"/>
</dbReference>
<dbReference type="Pfam" id="PF04607">
    <property type="entry name" value="RelA_SpoT"/>
    <property type="match status" value="1"/>
</dbReference>
<evidence type="ECO:0000259" key="1">
    <source>
        <dbReference type="SMART" id="SM00954"/>
    </source>
</evidence>
<gene>
    <name evidence="2" type="ORF">F5984_19985</name>
</gene>
<comment type="caution">
    <text evidence="2">The sequence shown here is derived from an EMBL/GenBank/DDBJ whole genome shotgun (WGS) entry which is preliminary data.</text>
</comment>
<reference evidence="2 3" key="1">
    <citation type="submission" date="2019-10" db="EMBL/GenBank/DDBJ databases">
        <title>Rudanella paleaurantiibacter sp. nov., isolated from sludge.</title>
        <authorList>
            <person name="Xu S.Q."/>
        </authorList>
    </citation>
    <scope>NUCLEOTIDE SEQUENCE [LARGE SCALE GENOMIC DNA]</scope>
    <source>
        <strain evidence="2 3">HX-22-17</strain>
    </source>
</reference>
<dbReference type="Proteomes" id="UP000488299">
    <property type="component" value="Unassembled WGS sequence"/>
</dbReference>
<dbReference type="SUPFAM" id="SSF81301">
    <property type="entry name" value="Nucleotidyltransferase"/>
    <property type="match status" value="1"/>
</dbReference>
<evidence type="ECO:0000313" key="2">
    <source>
        <dbReference type="EMBL" id="KAB7728037.1"/>
    </source>
</evidence>
<dbReference type="SMART" id="SM00954">
    <property type="entry name" value="RelA_SpoT"/>
    <property type="match status" value="1"/>
</dbReference>
<dbReference type="CDD" id="cd05399">
    <property type="entry name" value="NT_Rel-Spo_like"/>
    <property type="match status" value="1"/>
</dbReference>
<keyword evidence="3" id="KW-1185">Reference proteome</keyword>
<dbReference type="RefSeq" id="WP_152125987.1">
    <property type="nucleotide sequence ID" value="NZ_WELI01000009.1"/>
</dbReference>
<dbReference type="InterPro" id="IPR007685">
    <property type="entry name" value="RelA_SpoT"/>
</dbReference>
<dbReference type="AlphaFoldDB" id="A0A7J5TVD3"/>
<protein>
    <recommendedName>
        <fullName evidence="1">RelA/SpoT domain-containing protein</fullName>
    </recommendedName>
</protein>
<dbReference type="GO" id="GO:0015969">
    <property type="term" value="P:guanosine tetraphosphate metabolic process"/>
    <property type="evidence" value="ECO:0007669"/>
    <property type="project" value="InterPro"/>
</dbReference>
<dbReference type="EMBL" id="WELI01000009">
    <property type="protein sequence ID" value="KAB7728037.1"/>
    <property type="molecule type" value="Genomic_DNA"/>
</dbReference>
<name>A0A7J5TVD3_9BACT</name>
<dbReference type="PANTHER" id="PTHR41773">
    <property type="entry name" value="GTP PYROPHOSPHATASE-RELATED"/>
    <property type="match status" value="1"/>
</dbReference>
<accession>A0A7J5TVD3</accession>
<feature type="domain" description="RelA/SpoT" evidence="1">
    <location>
        <begin position="52"/>
        <end position="180"/>
    </location>
</feature>
<dbReference type="PANTHER" id="PTHR41773:SF1">
    <property type="entry name" value="RELA_SPOT DOMAIN-CONTAINING PROTEIN"/>
    <property type="match status" value="1"/>
</dbReference>
<dbReference type="Gene3D" id="3.30.460.10">
    <property type="entry name" value="Beta Polymerase, domain 2"/>
    <property type="match status" value="1"/>
</dbReference>
<organism evidence="2 3">
    <name type="scientific">Rudanella paleaurantiibacter</name>
    <dbReference type="NCBI Taxonomy" id="2614655"/>
    <lineage>
        <taxon>Bacteria</taxon>
        <taxon>Pseudomonadati</taxon>
        <taxon>Bacteroidota</taxon>
        <taxon>Cytophagia</taxon>
        <taxon>Cytophagales</taxon>
        <taxon>Cytophagaceae</taxon>
        <taxon>Rudanella</taxon>
    </lineage>
</organism>
<proteinExistence type="predicted"/>
<evidence type="ECO:0000313" key="3">
    <source>
        <dbReference type="Proteomes" id="UP000488299"/>
    </source>
</evidence>
<sequence>MNQAEKYEQALRQNFRDLIPHLKDWGKKVDQTIADLVKDLVMEKRVQMSPDFRIKQEDSFIKKVTVTKKYNNPITDTSDKVATRIVLLTTNDVKEVSERLKAYASWNISHDKDWEKEIEKAPNSFGYQSAHFVVWPIEKASDELDVLALKCEIQVRTLLQHAYAEVSHDHVYKGPYKSDKAILRKLARSMALMESTDEYFGEIFEMIREPENPENELMKVLKELYKDLAPSVHVYEDQDMSDLFLPLYTDKPFPVEKLKNFVRRSPELVNWIQRSKLLLFTHPIVLMLAYLLNTDPDYLKDNWPSSHQQLEALHIGLGHSFADY</sequence>